<proteinExistence type="inferred from homology"/>
<dbReference type="NCBIfam" id="TIGR03570">
    <property type="entry name" value="NeuD_NnaD"/>
    <property type="match status" value="1"/>
</dbReference>
<dbReference type="Proteomes" id="UP000235387">
    <property type="component" value="Unassembled WGS sequence"/>
</dbReference>
<feature type="binding site" evidence="3">
    <location>
        <begin position="32"/>
        <end position="33"/>
    </location>
    <ligand>
        <name>substrate</name>
    </ligand>
</feature>
<evidence type="ECO:0000256" key="1">
    <source>
        <dbReference type="ARBA" id="ARBA00007274"/>
    </source>
</evidence>
<dbReference type="RefSeq" id="WP_102316555.1">
    <property type="nucleotide sequence ID" value="NZ_MCYQ01000007.1"/>
</dbReference>
<dbReference type="CDD" id="cd03360">
    <property type="entry name" value="LbH_AT_putative"/>
    <property type="match status" value="1"/>
</dbReference>
<dbReference type="InterPro" id="IPR001451">
    <property type="entry name" value="Hexapep"/>
</dbReference>
<dbReference type="AlphaFoldDB" id="A0A2N7L5S4"/>
<feature type="binding site" evidence="3">
    <location>
        <position position="142"/>
    </location>
    <ligand>
        <name>acetyl-CoA</name>
        <dbReference type="ChEBI" id="CHEBI:57288"/>
    </ligand>
</feature>
<evidence type="ECO:0000256" key="3">
    <source>
        <dbReference type="PIRSR" id="PIRSR620019-2"/>
    </source>
</evidence>
<protein>
    <submittedName>
        <fullName evidence="5">Pilin glycosylation protein</fullName>
    </submittedName>
</protein>
<dbReference type="Gene3D" id="3.40.50.20">
    <property type="match status" value="1"/>
</dbReference>
<accession>A0A2N7L5S4</accession>
<evidence type="ECO:0000259" key="4">
    <source>
        <dbReference type="Pfam" id="PF17836"/>
    </source>
</evidence>
<dbReference type="Pfam" id="PF17836">
    <property type="entry name" value="PglD_N"/>
    <property type="match status" value="1"/>
</dbReference>
<reference evidence="6" key="1">
    <citation type="submission" date="2016-07" db="EMBL/GenBank/DDBJ databases">
        <title>Nontailed viruses are major unrecognized killers of bacteria in the ocean.</title>
        <authorList>
            <person name="Kauffman K."/>
            <person name="Hussain F."/>
            <person name="Yang J."/>
            <person name="Arevalo P."/>
            <person name="Brown J."/>
            <person name="Cutler M."/>
            <person name="Kelly L."/>
            <person name="Polz M.F."/>
        </authorList>
    </citation>
    <scope>NUCLEOTIDE SEQUENCE [LARGE SCALE GENOMIC DNA]</scope>
    <source>
        <strain evidence="6">10N.261.45.A10</strain>
    </source>
</reference>
<name>A0A2N7L5S4_9GAMM</name>
<sequence>MKSLAIIGAGGHGKVVADIASECGFTLIDFFDDGKQPGQKIGAWEVSGTVDDLERKYSDYTGIFVAIGHNETRANLMKRFAYTKLVTLIHPSSVVSTSAQIGTGTVVMPRAVINAFSAVGNGVIINTATVIEHDCHIGDYSHISPGAVLSGTVHIGQYCWLGANCSIKQNITIGTGAVVGIGSVVIRDVRASVTVIGSPATELKK</sequence>
<dbReference type="InterPro" id="IPR050179">
    <property type="entry name" value="Trans_hexapeptide_repeat"/>
</dbReference>
<organism evidence="5 6">
    <name type="scientific">Enterovibrio norvegicus</name>
    <dbReference type="NCBI Taxonomy" id="188144"/>
    <lineage>
        <taxon>Bacteria</taxon>
        <taxon>Pseudomonadati</taxon>
        <taxon>Pseudomonadota</taxon>
        <taxon>Gammaproteobacteria</taxon>
        <taxon>Vibrionales</taxon>
        <taxon>Vibrionaceae</taxon>
        <taxon>Enterovibrio</taxon>
    </lineage>
</organism>
<feature type="binding site" evidence="3">
    <location>
        <position position="68"/>
    </location>
    <ligand>
        <name>substrate</name>
    </ligand>
</feature>
<evidence type="ECO:0000313" key="6">
    <source>
        <dbReference type="Proteomes" id="UP000235387"/>
    </source>
</evidence>
<feature type="active site" description="Proton acceptor" evidence="2">
    <location>
        <position position="133"/>
    </location>
</feature>
<feature type="site" description="Increases basicity of active site His" evidence="2">
    <location>
        <position position="134"/>
    </location>
</feature>
<dbReference type="InterPro" id="IPR011004">
    <property type="entry name" value="Trimer_LpxA-like_sf"/>
</dbReference>
<feature type="domain" description="PglD N-terminal" evidence="4">
    <location>
        <begin position="4"/>
        <end position="79"/>
    </location>
</feature>
<dbReference type="Gene3D" id="2.160.10.10">
    <property type="entry name" value="Hexapeptide repeat proteins"/>
    <property type="match status" value="1"/>
</dbReference>
<dbReference type="InterPro" id="IPR020019">
    <property type="entry name" value="AcTrfase_PglD-like"/>
</dbReference>
<evidence type="ECO:0000256" key="2">
    <source>
        <dbReference type="PIRSR" id="PIRSR620019-1"/>
    </source>
</evidence>
<gene>
    <name evidence="5" type="ORF">BCT23_05350</name>
</gene>
<dbReference type="InterPro" id="IPR041561">
    <property type="entry name" value="PglD_N"/>
</dbReference>
<dbReference type="EMBL" id="MDAL01000049">
    <property type="protein sequence ID" value="PMN88929.1"/>
    <property type="molecule type" value="Genomic_DNA"/>
</dbReference>
<dbReference type="Pfam" id="PF00132">
    <property type="entry name" value="Hexapep"/>
    <property type="match status" value="1"/>
</dbReference>
<dbReference type="SUPFAM" id="SSF51161">
    <property type="entry name" value="Trimeric LpxA-like enzymes"/>
    <property type="match status" value="1"/>
</dbReference>
<dbReference type="PANTHER" id="PTHR43300:SF7">
    <property type="entry name" value="UDP-N-ACETYLBACILLOSAMINE N-ACETYLTRANSFERASE"/>
    <property type="match status" value="1"/>
</dbReference>
<evidence type="ECO:0000313" key="5">
    <source>
        <dbReference type="EMBL" id="PMN88929.1"/>
    </source>
</evidence>
<dbReference type="PANTHER" id="PTHR43300">
    <property type="entry name" value="ACETYLTRANSFERASE"/>
    <property type="match status" value="1"/>
</dbReference>
<comment type="caution">
    <text evidence="5">The sequence shown here is derived from an EMBL/GenBank/DDBJ whole genome shotgun (WGS) entry which is preliminary data.</text>
</comment>
<comment type="similarity">
    <text evidence="1">Belongs to the transferase hexapeptide repeat family.</text>
</comment>